<dbReference type="RefSeq" id="WP_245924720.1">
    <property type="nucleotide sequence ID" value="NZ_QKYV01000002.1"/>
</dbReference>
<accession>A0A2W7I854</accession>
<dbReference type="AlphaFoldDB" id="A0A2W7I854"/>
<dbReference type="Pfam" id="PF13532">
    <property type="entry name" value="2OG-FeII_Oxy_2"/>
    <property type="match status" value="1"/>
</dbReference>
<dbReference type="Gene3D" id="2.60.120.590">
    <property type="entry name" value="Alpha-ketoglutarate-dependent dioxygenase AlkB-like"/>
    <property type="match status" value="1"/>
</dbReference>
<keyword evidence="3" id="KW-1185">Reference proteome</keyword>
<dbReference type="Proteomes" id="UP000249542">
    <property type="component" value="Unassembled WGS sequence"/>
</dbReference>
<evidence type="ECO:0000259" key="1">
    <source>
        <dbReference type="Pfam" id="PF13532"/>
    </source>
</evidence>
<dbReference type="EMBL" id="QKYV01000002">
    <property type="protein sequence ID" value="PZW42469.1"/>
    <property type="molecule type" value="Genomic_DNA"/>
</dbReference>
<gene>
    <name evidence="2" type="ORF">LX95_00781</name>
</gene>
<sequence length="264" mass="30542">MNMYPFYKTTLPLKANCFDSLSKEINFEVLGKGRVGNNIIKCLDKGIPVVRTTTKFSIPAHYFTENHLDILNHINNTLEAENQPKTAFNCGLIEIYDENYTKMGYHSDQNLDLESDSYIGLFSCYKHPETLTDASTRILRIKDKSTAEEFDIKLTHHSFVLFSVKMNAKYSHKIILENPNREALKLADNKWLGITFRTSKTLVEFRNNIPYFEGCTVMDLASETQEKEFYKLRGQENRSLDFTYPALKYTLSKADLMLPLKTEQ</sequence>
<name>A0A2W7I854_9FLAO</name>
<proteinExistence type="predicted"/>
<evidence type="ECO:0000313" key="2">
    <source>
        <dbReference type="EMBL" id="PZW42469.1"/>
    </source>
</evidence>
<dbReference type="SUPFAM" id="SSF51197">
    <property type="entry name" value="Clavaminate synthase-like"/>
    <property type="match status" value="1"/>
</dbReference>
<dbReference type="InterPro" id="IPR027450">
    <property type="entry name" value="AlkB-like"/>
</dbReference>
<dbReference type="InterPro" id="IPR037151">
    <property type="entry name" value="AlkB-like_sf"/>
</dbReference>
<evidence type="ECO:0000313" key="3">
    <source>
        <dbReference type="Proteomes" id="UP000249542"/>
    </source>
</evidence>
<feature type="domain" description="Alpha-ketoglutarate-dependent dioxygenase AlkB-like" evidence="1">
    <location>
        <begin position="68"/>
        <end position="197"/>
    </location>
</feature>
<protein>
    <submittedName>
        <fullName evidence="2">2-oxoglutarate-Fe(II)-dependent oxygenase superfamily protein</fullName>
    </submittedName>
</protein>
<comment type="caution">
    <text evidence="2">The sequence shown here is derived from an EMBL/GenBank/DDBJ whole genome shotgun (WGS) entry which is preliminary data.</text>
</comment>
<reference evidence="2 3" key="1">
    <citation type="submission" date="2018-06" db="EMBL/GenBank/DDBJ databases">
        <title>Genomic Encyclopedia of Archaeal and Bacterial Type Strains, Phase II (KMG-II): from individual species to whole genera.</title>
        <authorList>
            <person name="Goeker M."/>
        </authorList>
    </citation>
    <scope>NUCLEOTIDE SEQUENCE [LARGE SCALE GENOMIC DNA]</scope>
    <source>
        <strain evidence="2 3">DSM 15361</strain>
    </source>
</reference>
<organism evidence="2 3">
    <name type="scientific">Mesonia algae</name>
    <dbReference type="NCBI Taxonomy" id="213248"/>
    <lineage>
        <taxon>Bacteria</taxon>
        <taxon>Pseudomonadati</taxon>
        <taxon>Bacteroidota</taxon>
        <taxon>Flavobacteriia</taxon>
        <taxon>Flavobacteriales</taxon>
        <taxon>Flavobacteriaceae</taxon>
        <taxon>Mesonia</taxon>
    </lineage>
</organism>